<organism evidence="2 3">
    <name type="scientific">Sphenostylis stenocarpa</name>
    <dbReference type="NCBI Taxonomy" id="92480"/>
    <lineage>
        <taxon>Eukaryota</taxon>
        <taxon>Viridiplantae</taxon>
        <taxon>Streptophyta</taxon>
        <taxon>Embryophyta</taxon>
        <taxon>Tracheophyta</taxon>
        <taxon>Spermatophyta</taxon>
        <taxon>Magnoliopsida</taxon>
        <taxon>eudicotyledons</taxon>
        <taxon>Gunneridae</taxon>
        <taxon>Pentapetalae</taxon>
        <taxon>rosids</taxon>
        <taxon>fabids</taxon>
        <taxon>Fabales</taxon>
        <taxon>Fabaceae</taxon>
        <taxon>Papilionoideae</taxon>
        <taxon>50 kb inversion clade</taxon>
        <taxon>NPAAA clade</taxon>
        <taxon>indigoferoid/millettioid clade</taxon>
        <taxon>Phaseoleae</taxon>
        <taxon>Sphenostylis</taxon>
    </lineage>
</organism>
<proteinExistence type="predicted"/>
<name>A0AA87B8D6_9FABA</name>
<feature type="region of interest" description="Disordered" evidence="1">
    <location>
        <begin position="11"/>
        <end position="36"/>
    </location>
</feature>
<gene>
    <name evidence="2" type="ORF">AYBTSS11_LOCUS30255</name>
</gene>
<dbReference type="Gramene" id="rna-AYBTSS11_LOCUS30255">
    <property type="protein sequence ID" value="CAJ1978078.1"/>
    <property type="gene ID" value="gene-AYBTSS11_LOCUS30255"/>
</dbReference>
<dbReference type="Proteomes" id="UP001189624">
    <property type="component" value="Chromosome 11"/>
</dbReference>
<accession>A0AA87B8D6</accession>
<dbReference type="EMBL" id="OY731408">
    <property type="protein sequence ID" value="CAJ1978078.1"/>
    <property type="molecule type" value="Genomic_DNA"/>
</dbReference>
<sequence>MPHLLLFRAQTGESSSSLNNHTIHPQQKPIHPQTTHESLKNESLISRFATMRSTTSYPFYDMYGFQKKDGIDPGSSIFYVSLGFSDRGFSYILNCWLNQKNELLQSLSWDLFHVNQAHSFQSVFSVQCLISVPVFVREKERGQSGILAPHGDVTAKIPLFTLQGLTSLCFEEEKTSMPRSFWEEVENRTRMSSSPSGLPCFGMGFLLSRSSDRCTRLSDEAFKQRGLSGRCFAQRVHGRLSEKGLSTSVSSITDVEFTHFYVGH</sequence>
<evidence type="ECO:0000313" key="2">
    <source>
        <dbReference type="EMBL" id="CAJ1978078.1"/>
    </source>
</evidence>
<evidence type="ECO:0000256" key="1">
    <source>
        <dbReference type="SAM" id="MobiDB-lite"/>
    </source>
</evidence>
<dbReference type="AlphaFoldDB" id="A0AA87B8D6"/>
<keyword evidence="3" id="KW-1185">Reference proteome</keyword>
<evidence type="ECO:0000313" key="3">
    <source>
        <dbReference type="Proteomes" id="UP001189624"/>
    </source>
</evidence>
<protein>
    <submittedName>
        <fullName evidence="2">Uncharacterized protein</fullName>
    </submittedName>
</protein>
<feature type="compositionally biased region" description="Polar residues" evidence="1">
    <location>
        <begin position="11"/>
        <end position="25"/>
    </location>
</feature>
<reference evidence="2" key="1">
    <citation type="submission" date="2023-10" db="EMBL/GenBank/DDBJ databases">
        <authorList>
            <person name="Domelevo Entfellner J.-B."/>
        </authorList>
    </citation>
    <scope>NUCLEOTIDE SEQUENCE</scope>
</reference>